<accession>A0A4Q7NYZ3</accession>
<reference evidence="2 3" key="1">
    <citation type="submission" date="2019-02" db="EMBL/GenBank/DDBJ databases">
        <title>Genomic Encyclopedia of Type Strains, Phase IV (KMG-IV): sequencing the most valuable type-strain genomes for metagenomic binning, comparative biology and taxonomic classification.</title>
        <authorList>
            <person name="Goeker M."/>
        </authorList>
    </citation>
    <scope>NUCLEOTIDE SEQUENCE [LARGE SCALE GENOMIC DNA]</scope>
    <source>
        <strain evidence="2 3">DSM 29486</strain>
    </source>
</reference>
<dbReference type="EMBL" id="SGXF01000008">
    <property type="protein sequence ID" value="RZS92691.1"/>
    <property type="molecule type" value="Genomic_DNA"/>
</dbReference>
<evidence type="ECO:0000259" key="1">
    <source>
        <dbReference type="Pfam" id="PF04991"/>
    </source>
</evidence>
<evidence type="ECO:0000313" key="2">
    <source>
        <dbReference type="EMBL" id="RZS92691.1"/>
    </source>
</evidence>
<dbReference type="Pfam" id="PF04991">
    <property type="entry name" value="LicD"/>
    <property type="match status" value="1"/>
</dbReference>
<dbReference type="OrthoDB" id="9786100at2"/>
<comment type="caution">
    <text evidence="2">The sequence shown here is derived from an EMBL/GenBank/DDBJ whole genome shotgun (WGS) entry which is preliminary data.</text>
</comment>
<feature type="domain" description="LicD/FKTN/FKRP nucleotidyltransferase" evidence="1">
    <location>
        <begin position="246"/>
        <end position="467"/>
    </location>
</feature>
<protein>
    <submittedName>
        <fullName evidence="2">Phosphorylcholine metabolism protein LicD</fullName>
    </submittedName>
</protein>
<dbReference type="AlphaFoldDB" id="A0A4Q7NYZ3"/>
<dbReference type="Proteomes" id="UP000292927">
    <property type="component" value="Unassembled WGS sequence"/>
</dbReference>
<dbReference type="RefSeq" id="WP_130436220.1">
    <property type="nucleotide sequence ID" value="NZ_SGXF01000008.1"/>
</dbReference>
<sequence length="498" mass="58176">MGTDILINSQGTGLFLFSNQIEQERMWIAASECNGFLLAKEENLCSISECFVIIHADLRYELKQENLDYLILKILLLKKKGIISKIIFSCTMGENCAELNQKNWIYAENEIKFLLQKGTSFCAGQYVKLEETKRILLAEKFIWLFFWEMESERSKSCKISDTNDVSDILQIILKQKGLNGYYNALAHKGICSNEKSFFDMTSLLYASQKEELVRQADIMNGKIIHNKIRKIQLLEKKILLYVDEVCKKYNISYFLAGGSLLGAVRHQGFIPWDDDLDIGMLRDDFEKFRKICPKELSDEFIYQSWTKKDGSHYQFDKIRLRGTRLETKFSSQFKMENGIFLDILVYDKTSNSKALQHIHIKMLTWFAHLLRVRWFNYPRRGKMYYLSLIILPALRLFSIDFFNKLFERIMKLFSTKQGIYLVDSAGQNVEKGAFPEKWLKTVEIGKFENSNISVPIGAQEYLSHFYGNNYMEIPAVDKQTSGHVWKKIDLGHYVEMNE</sequence>
<dbReference type="InterPro" id="IPR007074">
    <property type="entry name" value="LicD/FKTN/FKRP_NTP_transf"/>
</dbReference>
<dbReference type="GO" id="GO:0009100">
    <property type="term" value="P:glycoprotein metabolic process"/>
    <property type="evidence" value="ECO:0007669"/>
    <property type="project" value="UniProtKB-ARBA"/>
</dbReference>
<organism evidence="2 3">
    <name type="scientific">Cuneatibacter caecimuris</name>
    <dbReference type="NCBI Taxonomy" id="1796618"/>
    <lineage>
        <taxon>Bacteria</taxon>
        <taxon>Bacillati</taxon>
        <taxon>Bacillota</taxon>
        <taxon>Clostridia</taxon>
        <taxon>Lachnospirales</taxon>
        <taxon>Lachnospiraceae</taxon>
        <taxon>Cuneatibacter</taxon>
    </lineage>
</organism>
<evidence type="ECO:0000313" key="3">
    <source>
        <dbReference type="Proteomes" id="UP000292927"/>
    </source>
</evidence>
<dbReference type="PANTHER" id="PTHR43404">
    <property type="entry name" value="LIPOPOLYSACCHARIDE CHOLINEPHOSPHOTRANSFERASE LICD"/>
    <property type="match status" value="1"/>
</dbReference>
<keyword evidence="3" id="KW-1185">Reference proteome</keyword>
<dbReference type="PANTHER" id="PTHR43404:SF2">
    <property type="entry name" value="LIPOPOLYSACCHARIDE CHOLINEPHOSPHOTRANSFERASE LICD"/>
    <property type="match status" value="1"/>
</dbReference>
<dbReference type="InterPro" id="IPR052942">
    <property type="entry name" value="LPS_cholinephosphotransferase"/>
</dbReference>
<proteinExistence type="predicted"/>
<gene>
    <name evidence="2" type="ORF">EV209_2986</name>
</gene>
<name>A0A4Q7NYZ3_9FIRM</name>